<feature type="compositionally biased region" description="Low complexity" evidence="1">
    <location>
        <begin position="7"/>
        <end position="26"/>
    </location>
</feature>
<name>A0A9C7CEJ7_9VIRU</name>
<protein>
    <submittedName>
        <fullName evidence="2">Wsv151-like protein</fullName>
    </submittedName>
</protein>
<feature type="compositionally biased region" description="Basic and acidic residues" evidence="1">
    <location>
        <begin position="870"/>
        <end position="890"/>
    </location>
</feature>
<evidence type="ECO:0000313" key="2">
    <source>
        <dbReference type="EMBL" id="BDT63154.1"/>
    </source>
</evidence>
<dbReference type="EMBL" id="LC738881">
    <property type="protein sequence ID" value="BDT63154.1"/>
    <property type="molecule type" value="Genomic_DNA"/>
</dbReference>
<feature type="compositionally biased region" description="Basic and acidic residues" evidence="1">
    <location>
        <begin position="847"/>
        <end position="857"/>
    </location>
</feature>
<reference evidence="2" key="1">
    <citation type="submission" date="2022-10" db="EMBL/GenBank/DDBJ databases">
        <title>Genome sequences of endogenous nimaviruses in decapod crustaceans.</title>
        <authorList>
            <person name="Kawato S."/>
            <person name="Nozaki R."/>
            <person name="Kondo H."/>
            <person name="Hirono I."/>
        </authorList>
    </citation>
    <scope>NUCLEOTIDE SEQUENCE</scope>
    <source>
        <strain evidence="2">Fukuoka2019</strain>
    </source>
</reference>
<proteinExistence type="predicted"/>
<evidence type="ECO:0000256" key="1">
    <source>
        <dbReference type="SAM" id="MobiDB-lite"/>
    </source>
</evidence>
<sequence>METNYDLLSGSAVALSTSASASTAGSDPVDANRVGPTCSGVCRRPSHDLSNSDSDNDSDTDCSSGTDVGGKDAPGDSRDSAIRLLEVGEDSSERVEAEATTVSTPKKNPSATGPSLPTLSSPSTGFAEMACAEAAKLATANAERCARKDREALEEIEKMEHQKKLLVSGAQGSASLSSALNDDTLLVFDRLHCGTLRATSEARAASLAVPAAIRKERAAEILLAPRGTPVRPECAFLKEFVAFSAGEPLAGGAAHRAVCVRVGGVYAVAMARGDALGAGVEDMLASAGDPDSYFPEGVRDLFLVDSTYPLLSVEEDEDGTTQAVFLTGIRLGTTMPDEVSAAQPARGLRILELDGFRYAKIPISEMFGERDASAYVSAASDDGVVMPVVPQTLPMNDEEYEAIMQRMRRVFEGPVAVYERGADTREPSFIFGVARGRAASTTASWCNPAGLRHPATAAFTGDAGDMNDVSCFSLCVDVNVSADGSACLSIESDRRVFDSSEDPFSRPAVTRPKSAEEFPGLETTEGGFEAEYGVYGACVYPSPPGGDTVESPRCSRMRQCQTPDHDHDSGTSSAELRSITAFRARASEREKGVLDKLDAVHAVAVAAAAEAIAATDVASGTAAEAVAATDVAAPPTEAFPPTVSWWDSRGPSLMITDSVKGTRGDSRTCHVTQAVARSPPMLQCFRGEEQNSLVAREAMASTMAGLARAAASDSPFKAFRLLKDHERYLEDMATAARQHPHFWDDRSLEVASALALDEVNATFVGTQIASCLSKTAILGSMLNPAAAQHKSAIVGERRHVAGVAGLVLTPAKEDIEAEVDLALREWVREELLVANPPPKKRSAPRAPEYRGRKRGSDSLDAGPCPPKVSCGREREQDGDDRRRDRDHGSDGFRASLVPPNLIKVPGIKYGVVTAQLADAFGRRLCGMKHGGAITFAHVCDALRALKRCVLQGPSQRSAKDAATIEILGAPTFEPGDASLLDREFALFDRMTSERVGGASGAKKILMSLEATIPYPHTSWALCGLDQSDQKIRSVLRATFVRRSYEEWAAFESLARLYMFDMIRSRIEGVDHTFDPSLSAVANHYIATVTRNRVCDLFWALPRSECSPSPHKEFVGKLCSQRLVVAVLVNKVVESLKWLMNLELPAGFLKGSHADEADECDNYRVPGAFVQRANPSEELDENVVHVIPDFRVGDGGRRKAIAVDDHVKGPFSIAADFGEAGLPGVTSAKLFVNTIAGVGLLAASPEYEAQEALAALTAEPGPIYQAFADTAKGKIFFNHNGCKLTPCYYASPSNPCSGIMNRNFPLFDSRLFQYSSNGLTAPLDLGVNSSPARDQKLKKAWDPAKFFGSKDMWRFGFSVGPEVYKFLLANRFSVMLKASVPHNVKLCASIAEMNSCSTTRALERAIKAASLFSNNNPGVLFPVLDASPPSDLLLEIAPTDGSREPPEPPVSCVLSQAPHPPQSHRGLDLFRTCFTYYATKNVKMTLPVAPSRAGPPPEVFVANCFRGSLKSLTALGKIQKKQAVTLAKAKRKAP</sequence>
<feature type="compositionally biased region" description="Basic and acidic residues" evidence="1">
    <location>
        <begin position="69"/>
        <end position="81"/>
    </location>
</feature>
<accession>A0A9C7CEJ7</accession>
<feature type="region of interest" description="Disordered" evidence="1">
    <location>
        <begin position="1"/>
        <end position="120"/>
    </location>
</feature>
<feature type="region of interest" description="Disordered" evidence="1">
    <location>
        <begin position="836"/>
        <end position="895"/>
    </location>
</feature>
<organism evidence="2">
    <name type="scientific">Sicyonia whispovirus</name>
    <dbReference type="NCBI Taxonomy" id="2984283"/>
    <lineage>
        <taxon>Viruses</taxon>
        <taxon>Viruses incertae sedis</taxon>
        <taxon>Naldaviricetes</taxon>
        <taxon>Nimaviridae</taxon>
        <taxon>Whispovirus</taxon>
    </lineage>
</organism>
<feature type="compositionally biased region" description="Low complexity" evidence="1">
    <location>
        <begin position="109"/>
        <end position="120"/>
    </location>
</feature>